<dbReference type="Pfam" id="PF03807">
    <property type="entry name" value="F420_oxidored"/>
    <property type="match status" value="1"/>
</dbReference>
<sequence>MKAIGVLGVGALTEKVVRGLRRGGRRAPIYLIPHNSHQAASLARDFDCEILESNQAVVEAAQVLLLGVRPENLKSLALSVDLGPQHWLVSFMAGVSHRDLLRLFGTDRTIRSMLSYAAETNDATVVLNPSNAKVEKLLSSLGTLLALEHESHFELATVASCVNGWFYFLLHDLQRWVADKGLEPEQSRALILGSLSDCVEYAKANQHRPFAEIGRSITTAETFSSLGLEMIGLHQSNAIWGAACDIVLDALIERHLRAD</sequence>
<evidence type="ECO:0000259" key="3">
    <source>
        <dbReference type="Pfam" id="PF03807"/>
    </source>
</evidence>
<dbReference type="EMBL" id="LT629748">
    <property type="protein sequence ID" value="SDS22632.1"/>
    <property type="molecule type" value="Genomic_DNA"/>
</dbReference>
<accession>A0A1H1QGM9</accession>
<feature type="domain" description="Pyrroline-5-carboxylate reductase catalytic N-terminal" evidence="3">
    <location>
        <begin position="4"/>
        <end position="94"/>
    </location>
</feature>
<reference evidence="5" key="1">
    <citation type="submission" date="2016-10" db="EMBL/GenBank/DDBJ databases">
        <authorList>
            <person name="Varghese N."/>
            <person name="Submissions S."/>
        </authorList>
    </citation>
    <scope>NUCLEOTIDE SEQUENCE [LARGE SCALE GENOMIC DNA]</scope>
    <source>
        <strain evidence="5">2SM5</strain>
    </source>
</reference>
<evidence type="ECO:0000313" key="4">
    <source>
        <dbReference type="EMBL" id="SDS22632.1"/>
    </source>
</evidence>
<dbReference type="GO" id="GO:0055129">
    <property type="term" value="P:L-proline biosynthetic process"/>
    <property type="evidence" value="ECO:0007669"/>
    <property type="project" value="TreeGrafter"/>
</dbReference>
<dbReference type="Gene3D" id="3.40.50.720">
    <property type="entry name" value="NAD(P)-binding Rossmann-like Domain"/>
    <property type="match status" value="1"/>
</dbReference>
<dbReference type="PANTHER" id="PTHR11645">
    <property type="entry name" value="PYRROLINE-5-CARBOXYLATE REDUCTASE"/>
    <property type="match status" value="1"/>
</dbReference>
<dbReference type="SUPFAM" id="SSF51735">
    <property type="entry name" value="NAD(P)-binding Rossmann-fold domains"/>
    <property type="match status" value="1"/>
</dbReference>
<organism evidence="4 5">
    <name type="scientific">Halopseudomonas litoralis</name>
    <dbReference type="NCBI Taxonomy" id="797277"/>
    <lineage>
        <taxon>Bacteria</taxon>
        <taxon>Pseudomonadati</taxon>
        <taxon>Pseudomonadota</taxon>
        <taxon>Gammaproteobacteria</taxon>
        <taxon>Pseudomonadales</taxon>
        <taxon>Pseudomonadaceae</taxon>
        <taxon>Halopseudomonas</taxon>
    </lineage>
</organism>
<proteinExistence type="inferred from homology"/>
<comment type="similarity">
    <text evidence="1">Belongs to the pyrroline-5-carboxylate reductase family.</text>
</comment>
<dbReference type="InterPro" id="IPR028939">
    <property type="entry name" value="P5C_Rdtase_cat_N"/>
</dbReference>
<dbReference type="RefSeq" id="WP_090272719.1">
    <property type="nucleotide sequence ID" value="NZ_LT629748.1"/>
</dbReference>
<evidence type="ECO:0000256" key="2">
    <source>
        <dbReference type="ARBA" id="ARBA00023002"/>
    </source>
</evidence>
<dbReference type="Proteomes" id="UP000243426">
    <property type="component" value="Chromosome I"/>
</dbReference>
<dbReference type="STRING" id="797277.SAMN05216198_1479"/>
<dbReference type="InterPro" id="IPR036291">
    <property type="entry name" value="NAD(P)-bd_dom_sf"/>
</dbReference>
<evidence type="ECO:0000313" key="5">
    <source>
        <dbReference type="Proteomes" id="UP000243426"/>
    </source>
</evidence>
<keyword evidence="2" id="KW-0560">Oxidoreductase</keyword>
<dbReference type="OrthoDB" id="8418678at2"/>
<dbReference type="AlphaFoldDB" id="A0A1H1QGM9"/>
<protein>
    <submittedName>
        <fullName evidence="4">Pyrroline-5-carboxylate reductase</fullName>
    </submittedName>
</protein>
<keyword evidence="5" id="KW-1185">Reference proteome</keyword>
<gene>
    <name evidence="4" type="ORF">SAMN05216198_1479</name>
</gene>
<evidence type="ECO:0000256" key="1">
    <source>
        <dbReference type="ARBA" id="ARBA00005525"/>
    </source>
</evidence>
<dbReference type="PANTHER" id="PTHR11645:SF0">
    <property type="entry name" value="PYRROLINE-5-CARBOXYLATE REDUCTASE 3"/>
    <property type="match status" value="1"/>
</dbReference>
<dbReference type="GO" id="GO:0004735">
    <property type="term" value="F:pyrroline-5-carboxylate reductase activity"/>
    <property type="evidence" value="ECO:0007669"/>
    <property type="project" value="TreeGrafter"/>
</dbReference>
<name>A0A1H1QGM9_9GAMM</name>